<dbReference type="GO" id="GO:0016787">
    <property type="term" value="F:hydrolase activity"/>
    <property type="evidence" value="ECO:0007669"/>
    <property type="project" value="UniProtKB-KW"/>
</dbReference>
<dbReference type="InterPro" id="IPR001650">
    <property type="entry name" value="Helicase_C-like"/>
</dbReference>
<evidence type="ECO:0000313" key="9">
    <source>
        <dbReference type="EMBL" id="OAX77191.1"/>
    </source>
</evidence>
<dbReference type="InterPro" id="IPR050628">
    <property type="entry name" value="SNF2_RAD54_helicase_TF"/>
</dbReference>
<dbReference type="EMBL" id="LGUA01003076">
    <property type="protein sequence ID" value="OAX77191.1"/>
    <property type="molecule type" value="Genomic_DNA"/>
</dbReference>
<dbReference type="PANTHER" id="PTHR45626:SF17">
    <property type="entry name" value="HELICASE-LIKE TRANSCRIPTION FACTOR"/>
    <property type="match status" value="1"/>
</dbReference>
<gene>
    <name evidence="9" type="ORF">ACJ72_08513</name>
</gene>
<keyword evidence="7" id="KW-0067">ATP-binding</keyword>
<keyword evidence="10" id="KW-1185">Reference proteome</keyword>
<dbReference type="GO" id="GO:0008094">
    <property type="term" value="F:ATP-dependent activity, acting on DNA"/>
    <property type="evidence" value="ECO:0007669"/>
    <property type="project" value="TreeGrafter"/>
</dbReference>
<dbReference type="GO" id="GO:0005634">
    <property type="term" value="C:nucleus"/>
    <property type="evidence" value="ECO:0007669"/>
    <property type="project" value="TreeGrafter"/>
</dbReference>
<evidence type="ECO:0000256" key="2">
    <source>
        <dbReference type="ARBA" id="ARBA00022741"/>
    </source>
</evidence>
<keyword evidence="6" id="KW-0862">Zinc</keyword>
<dbReference type="Pfam" id="PF00271">
    <property type="entry name" value="Helicase_C"/>
    <property type="match status" value="1"/>
</dbReference>
<keyword evidence="3" id="KW-0863">Zinc-finger</keyword>
<dbReference type="GO" id="GO:0006281">
    <property type="term" value="P:DNA repair"/>
    <property type="evidence" value="ECO:0007669"/>
    <property type="project" value="TreeGrafter"/>
</dbReference>
<dbReference type="OrthoDB" id="4186710at2759"/>
<reference evidence="9 10" key="1">
    <citation type="submission" date="2015-07" db="EMBL/GenBank/DDBJ databases">
        <title>Emmonsia species relationships and genome sequence.</title>
        <authorList>
            <person name="Cuomo C.A."/>
            <person name="Schwartz I.S."/>
            <person name="Kenyon C."/>
            <person name="de Hoog G.S."/>
            <person name="Govender N.P."/>
            <person name="Botha A."/>
            <person name="Moreno L."/>
            <person name="de Vries M."/>
            <person name="Munoz J.F."/>
            <person name="Stielow J.B."/>
        </authorList>
    </citation>
    <scope>NUCLEOTIDE SEQUENCE [LARGE SCALE GENOMIC DNA]</scope>
    <source>
        <strain evidence="9 10">CBS 136260</strain>
    </source>
</reference>
<evidence type="ECO:0000256" key="7">
    <source>
        <dbReference type="ARBA" id="ARBA00022840"/>
    </source>
</evidence>
<dbReference type="AlphaFoldDB" id="A0A1B7NK28"/>
<evidence type="ECO:0000256" key="6">
    <source>
        <dbReference type="ARBA" id="ARBA00022833"/>
    </source>
</evidence>
<dbReference type="GO" id="GO:0004386">
    <property type="term" value="F:helicase activity"/>
    <property type="evidence" value="ECO:0007669"/>
    <property type="project" value="UniProtKB-KW"/>
</dbReference>
<keyword evidence="2" id="KW-0547">Nucleotide-binding</keyword>
<dbReference type="InterPro" id="IPR027417">
    <property type="entry name" value="P-loop_NTPase"/>
</dbReference>
<dbReference type="SUPFAM" id="SSF52540">
    <property type="entry name" value="P-loop containing nucleoside triphosphate hydrolases"/>
    <property type="match status" value="1"/>
</dbReference>
<dbReference type="SUPFAM" id="SSF57850">
    <property type="entry name" value="RING/U-box"/>
    <property type="match status" value="1"/>
</dbReference>
<dbReference type="GO" id="GO:0005524">
    <property type="term" value="F:ATP binding"/>
    <property type="evidence" value="ECO:0007669"/>
    <property type="project" value="UniProtKB-KW"/>
</dbReference>
<protein>
    <recommendedName>
        <fullName evidence="8">Helicase C-terminal domain-containing protein</fullName>
    </recommendedName>
</protein>
<organism evidence="9 10">
    <name type="scientific">Emergomyces africanus</name>
    <dbReference type="NCBI Taxonomy" id="1955775"/>
    <lineage>
        <taxon>Eukaryota</taxon>
        <taxon>Fungi</taxon>
        <taxon>Dikarya</taxon>
        <taxon>Ascomycota</taxon>
        <taxon>Pezizomycotina</taxon>
        <taxon>Eurotiomycetes</taxon>
        <taxon>Eurotiomycetidae</taxon>
        <taxon>Onygenales</taxon>
        <taxon>Ajellomycetaceae</taxon>
        <taxon>Emergomyces</taxon>
    </lineage>
</organism>
<keyword evidence="1" id="KW-0479">Metal-binding</keyword>
<dbReference type="STRING" id="1658172.A0A1B7NK28"/>
<dbReference type="Proteomes" id="UP000091918">
    <property type="component" value="Unassembled WGS sequence"/>
</dbReference>
<keyword evidence="5" id="KW-0347">Helicase</keyword>
<dbReference type="CDD" id="cd18793">
    <property type="entry name" value="SF2_C_SNF"/>
    <property type="match status" value="1"/>
</dbReference>
<dbReference type="PROSITE" id="PS00518">
    <property type="entry name" value="ZF_RING_1"/>
    <property type="match status" value="1"/>
</dbReference>
<dbReference type="SMART" id="SM00490">
    <property type="entry name" value="HELICc"/>
    <property type="match status" value="1"/>
</dbReference>
<sequence length="346" mass="38733">MSQKLINDFVDILKSPSKELDREKCIKCHCSPTSVYLTSCLHIYCQSCAQEMMIETGSVCDCGAPVGHTVSWESLESLIASATPHSKEGNPISLLNPHKRARRKVNDNSSVAEAGSQKETVMNWVDYMGHSMPGSKLTAIRSCLEDWFKKSSKTKVVIFTQFLDMARILDSMCNTRGWGCLLHTSKMGIQLRETNVRAFSVDPAIRIMVCSLKTAATGLDLSAANKCIIVDLWWNEAIEQQAFFRLFRINQTRNVEFVRVVIKNSIDDRLQLIQNDKMERIDKVMGSEVLASRDSLANLCTVLGVEQDGSTATGYSFISDEAERRHETRFDGEAGEADEASRHANY</sequence>
<dbReference type="GO" id="GO:0008270">
    <property type="term" value="F:zinc ion binding"/>
    <property type="evidence" value="ECO:0007669"/>
    <property type="project" value="UniProtKB-KW"/>
</dbReference>
<evidence type="ECO:0000256" key="1">
    <source>
        <dbReference type="ARBA" id="ARBA00022723"/>
    </source>
</evidence>
<comment type="caution">
    <text evidence="9">The sequence shown here is derived from an EMBL/GenBank/DDBJ whole genome shotgun (WGS) entry which is preliminary data.</text>
</comment>
<feature type="domain" description="Helicase C-terminal" evidence="8">
    <location>
        <begin position="143"/>
        <end position="297"/>
    </location>
</feature>
<dbReference type="PANTHER" id="PTHR45626">
    <property type="entry name" value="TRANSCRIPTION TERMINATION FACTOR 2-RELATED"/>
    <property type="match status" value="1"/>
</dbReference>
<evidence type="ECO:0000256" key="3">
    <source>
        <dbReference type="ARBA" id="ARBA00022771"/>
    </source>
</evidence>
<dbReference type="InterPro" id="IPR017907">
    <property type="entry name" value="Znf_RING_CS"/>
</dbReference>
<evidence type="ECO:0000256" key="5">
    <source>
        <dbReference type="ARBA" id="ARBA00022806"/>
    </source>
</evidence>
<name>A0A1B7NK28_9EURO</name>
<evidence type="ECO:0000256" key="4">
    <source>
        <dbReference type="ARBA" id="ARBA00022801"/>
    </source>
</evidence>
<proteinExistence type="predicted"/>
<dbReference type="Gene3D" id="3.40.50.300">
    <property type="entry name" value="P-loop containing nucleotide triphosphate hydrolases"/>
    <property type="match status" value="1"/>
</dbReference>
<dbReference type="PROSITE" id="PS51194">
    <property type="entry name" value="HELICASE_CTER"/>
    <property type="match status" value="1"/>
</dbReference>
<dbReference type="InterPro" id="IPR049730">
    <property type="entry name" value="SNF2/RAD54-like_C"/>
</dbReference>
<keyword evidence="4" id="KW-0378">Hydrolase</keyword>
<evidence type="ECO:0000259" key="8">
    <source>
        <dbReference type="PROSITE" id="PS51194"/>
    </source>
</evidence>
<accession>A0A1B7NK28</accession>
<evidence type="ECO:0000313" key="10">
    <source>
        <dbReference type="Proteomes" id="UP000091918"/>
    </source>
</evidence>